<keyword evidence="1" id="KW-0175">Coiled coil</keyword>
<sequence>MDGYYQNSYYSVTDAGENTMDEYHQNQQYSVTDAGEDTMDEYYDNTYYPIADLQQYPSFPPENAEASAGPNQDIDLQLQIRQLHLQNEQLQTENEKIQSQYNQLQIQHNDLQDKQSDLQDQHDALQSRHTRLCLHIRDDPIAHERLFLSARKINSANLVEHDNELEAPVENVAPAGGHRYITRSTQKTQAVVMGEPFEDDDSNLTSDLEYAASEGCSDEEMDDEDYEPTPKSVAPATVASPATRPFARQATVAHHEEFAYCRVSITKEEFYYVRGETNGAPHTLPKPDKNGNTQDHKRMRITWAEREKLNAWRVRHGRKPHEICEGTKDAAARDSWRLSSPSRHRAT</sequence>
<protein>
    <submittedName>
        <fullName evidence="3">Uncharacterized protein</fullName>
    </submittedName>
</protein>
<feature type="region of interest" description="Disordered" evidence="2">
    <location>
        <begin position="323"/>
        <end position="347"/>
    </location>
</feature>
<evidence type="ECO:0000256" key="1">
    <source>
        <dbReference type="SAM" id="Coils"/>
    </source>
</evidence>
<feature type="region of interest" description="Disordered" evidence="2">
    <location>
        <begin position="212"/>
        <end position="238"/>
    </location>
</feature>
<evidence type="ECO:0000313" key="4">
    <source>
        <dbReference type="Proteomes" id="UP000308671"/>
    </source>
</evidence>
<dbReference type="Proteomes" id="UP000308671">
    <property type="component" value="Unassembled WGS sequence"/>
</dbReference>
<organism evidence="3 4">
    <name type="scientific">Botrytis galanthina</name>
    <dbReference type="NCBI Taxonomy" id="278940"/>
    <lineage>
        <taxon>Eukaryota</taxon>
        <taxon>Fungi</taxon>
        <taxon>Dikarya</taxon>
        <taxon>Ascomycota</taxon>
        <taxon>Pezizomycotina</taxon>
        <taxon>Leotiomycetes</taxon>
        <taxon>Helotiales</taxon>
        <taxon>Sclerotiniaceae</taxon>
        <taxon>Botrytis</taxon>
    </lineage>
</organism>
<dbReference type="AlphaFoldDB" id="A0A4S8QMU1"/>
<reference evidence="3 4" key="1">
    <citation type="submission" date="2017-12" db="EMBL/GenBank/DDBJ databases">
        <title>Comparative genomics of Botrytis spp.</title>
        <authorList>
            <person name="Valero-Jimenez C.A."/>
            <person name="Tapia P."/>
            <person name="Veloso J."/>
            <person name="Silva-Moreno E."/>
            <person name="Staats M."/>
            <person name="Valdes J.H."/>
            <person name="Van Kan J.A.L."/>
        </authorList>
    </citation>
    <scope>NUCLEOTIDE SEQUENCE [LARGE SCALE GENOMIC DNA]</scope>
    <source>
        <strain evidence="3 4">MUCL435</strain>
    </source>
</reference>
<evidence type="ECO:0000256" key="2">
    <source>
        <dbReference type="SAM" id="MobiDB-lite"/>
    </source>
</evidence>
<dbReference type="OrthoDB" id="3555698at2759"/>
<evidence type="ECO:0000313" key="3">
    <source>
        <dbReference type="EMBL" id="THV44892.1"/>
    </source>
</evidence>
<feature type="compositionally biased region" description="Acidic residues" evidence="2">
    <location>
        <begin position="216"/>
        <end position="227"/>
    </location>
</feature>
<accession>A0A4S8QMU1</accession>
<proteinExistence type="predicted"/>
<keyword evidence="4" id="KW-1185">Reference proteome</keyword>
<name>A0A4S8QMU1_9HELO</name>
<feature type="coiled-coil region" evidence="1">
    <location>
        <begin position="80"/>
        <end position="128"/>
    </location>
</feature>
<dbReference type="EMBL" id="PQXL01000559">
    <property type="protein sequence ID" value="THV44892.1"/>
    <property type="molecule type" value="Genomic_DNA"/>
</dbReference>
<comment type="caution">
    <text evidence="3">The sequence shown here is derived from an EMBL/GenBank/DDBJ whole genome shotgun (WGS) entry which is preliminary data.</text>
</comment>
<feature type="compositionally biased region" description="Basic and acidic residues" evidence="2">
    <location>
        <begin position="323"/>
        <end position="336"/>
    </location>
</feature>
<dbReference type="Gene3D" id="6.10.250.3110">
    <property type="match status" value="1"/>
</dbReference>
<gene>
    <name evidence="3" type="ORF">BGAL_0560g00010</name>
</gene>